<dbReference type="PROSITE" id="PS00455">
    <property type="entry name" value="AMP_BINDING"/>
    <property type="match status" value="1"/>
</dbReference>
<dbReference type="PANTHER" id="PTHR43767:SF10">
    <property type="entry name" value="SURFACTIN SYNTHASE SUBUNIT 1"/>
    <property type="match status" value="1"/>
</dbReference>
<dbReference type="EMBL" id="QPJU01000003">
    <property type="protein sequence ID" value="RCX10252.1"/>
    <property type="molecule type" value="Genomic_DNA"/>
</dbReference>
<accession>A0A369ALK5</accession>
<evidence type="ECO:0000313" key="6">
    <source>
        <dbReference type="Proteomes" id="UP000252174"/>
    </source>
</evidence>
<dbReference type="InterPro" id="IPR000873">
    <property type="entry name" value="AMP-dep_synth/lig_dom"/>
</dbReference>
<dbReference type="RefSeq" id="WP_114482936.1">
    <property type="nucleotide sequence ID" value="NZ_QPJU01000003.1"/>
</dbReference>
<dbReference type="InterPro" id="IPR050237">
    <property type="entry name" value="ATP-dep_AMP-bd_enzyme"/>
</dbReference>
<name>A0A369ALK5_9BURK</name>
<evidence type="ECO:0000313" key="5">
    <source>
        <dbReference type="EMBL" id="RCX10252.1"/>
    </source>
</evidence>
<keyword evidence="2" id="KW-0436">Ligase</keyword>
<feature type="domain" description="AMP-binding enzyme C-terminal" evidence="4">
    <location>
        <begin position="440"/>
        <end position="515"/>
    </location>
</feature>
<protein>
    <submittedName>
        <fullName evidence="5">Fatty-acyl-CoA synthase</fullName>
    </submittedName>
</protein>
<dbReference type="Gene3D" id="3.40.50.12780">
    <property type="entry name" value="N-terminal domain of ligase-like"/>
    <property type="match status" value="1"/>
</dbReference>
<dbReference type="PANTHER" id="PTHR43767">
    <property type="entry name" value="LONG-CHAIN-FATTY-ACID--COA LIGASE"/>
    <property type="match status" value="1"/>
</dbReference>
<gene>
    <name evidence="5" type="ORF">DFR45_103239</name>
</gene>
<dbReference type="AlphaFoldDB" id="A0A369ALK5"/>
<dbReference type="InterPro" id="IPR042099">
    <property type="entry name" value="ANL_N_sf"/>
</dbReference>
<keyword evidence="6" id="KW-1185">Reference proteome</keyword>
<evidence type="ECO:0000256" key="2">
    <source>
        <dbReference type="ARBA" id="ARBA00022598"/>
    </source>
</evidence>
<evidence type="ECO:0000259" key="4">
    <source>
        <dbReference type="Pfam" id="PF13193"/>
    </source>
</evidence>
<dbReference type="InterPro" id="IPR020845">
    <property type="entry name" value="AMP-binding_CS"/>
</dbReference>
<feature type="domain" description="AMP-dependent synthetase/ligase" evidence="3">
    <location>
        <begin position="19"/>
        <end position="389"/>
    </location>
</feature>
<dbReference type="Gene3D" id="3.30.300.30">
    <property type="match status" value="1"/>
</dbReference>
<proteinExistence type="inferred from homology"/>
<organism evidence="5 6">
    <name type="scientific">Extensimonas vulgaris</name>
    <dbReference type="NCBI Taxonomy" id="1031594"/>
    <lineage>
        <taxon>Bacteria</taxon>
        <taxon>Pseudomonadati</taxon>
        <taxon>Pseudomonadota</taxon>
        <taxon>Betaproteobacteria</taxon>
        <taxon>Burkholderiales</taxon>
        <taxon>Comamonadaceae</taxon>
        <taxon>Extensimonas</taxon>
    </lineage>
</organism>
<comment type="caution">
    <text evidence="5">The sequence shown here is derived from an EMBL/GenBank/DDBJ whole genome shotgun (WGS) entry which is preliminary data.</text>
</comment>
<dbReference type="FunFam" id="3.30.300.30:FF:000008">
    <property type="entry name" value="2,3-dihydroxybenzoate-AMP ligase"/>
    <property type="match status" value="1"/>
</dbReference>
<reference evidence="5 6" key="1">
    <citation type="submission" date="2018-07" db="EMBL/GenBank/DDBJ databases">
        <title>Genomic Encyclopedia of Type Strains, Phase IV (KMG-IV): sequencing the most valuable type-strain genomes for metagenomic binning, comparative biology and taxonomic classification.</title>
        <authorList>
            <person name="Goeker M."/>
        </authorList>
    </citation>
    <scope>NUCLEOTIDE SEQUENCE [LARGE SCALE GENOMIC DNA]</scope>
    <source>
        <strain evidence="5 6">DSM 100911</strain>
    </source>
</reference>
<dbReference type="GO" id="GO:0016877">
    <property type="term" value="F:ligase activity, forming carbon-sulfur bonds"/>
    <property type="evidence" value="ECO:0007669"/>
    <property type="project" value="UniProtKB-ARBA"/>
</dbReference>
<comment type="similarity">
    <text evidence="1">Belongs to the ATP-dependent AMP-binding enzyme family.</text>
</comment>
<dbReference type="InterPro" id="IPR025110">
    <property type="entry name" value="AMP-bd_C"/>
</dbReference>
<evidence type="ECO:0000259" key="3">
    <source>
        <dbReference type="Pfam" id="PF00501"/>
    </source>
</evidence>
<dbReference type="Pfam" id="PF13193">
    <property type="entry name" value="AMP-binding_C"/>
    <property type="match status" value="1"/>
</dbReference>
<dbReference type="Pfam" id="PF00501">
    <property type="entry name" value="AMP-binding"/>
    <property type="match status" value="1"/>
</dbReference>
<sequence>MASLPAPDTVAAALARTVQQHHKTAYIDHDQEIRWQEVDATSSRLARRLRALGLGKGDRIGIILPNRIEWLYTYFAAAKIGAVVVGLNVRYRDVELDFMFADSQIKAVLAPRSYAGFDYVQFLTQAQARFPALQHLLFVDDAPAANLPDGPGIAFHTLLAPGGDDTAALPPECSPQPDDLLLVIYTSGTTGRPKAAGITHRSQLASARAQDAHTKLTADDLVQLALPLNHVGGITCGVLSMLLAGGTCELMPEFNTDRLLEMTRKHPPTLLTGVPTMLTLLLMHPQLARGDFSRLRLLIVGGSNVDATLLTRLQAAFPEVAIMNLYGLSESSGAIVMTPWGASQQALLETIGKPLAGAQVRVVSPEGKDLPTGEVGELWFRGLGVIRAYVGSQRDAGAFDAEGWLHTGDLGFVDEAGLIHLMGRQKDMYIQGGFNVYPAEIESVIASHPEVLMVAGIGVPDPVLGEVGRYYVVRKPGSTLTEQSLQAFCREHLADYKVPRQIVFREQLPLTPAGKIQKAALRAEEVT</sequence>
<evidence type="ECO:0000256" key="1">
    <source>
        <dbReference type="ARBA" id="ARBA00006432"/>
    </source>
</evidence>
<dbReference type="SUPFAM" id="SSF56801">
    <property type="entry name" value="Acetyl-CoA synthetase-like"/>
    <property type="match status" value="1"/>
</dbReference>
<dbReference type="Proteomes" id="UP000252174">
    <property type="component" value="Unassembled WGS sequence"/>
</dbReference>
<dbReference type="InterPro" id="IPR045851">
    <property type="entry name" value="AMP-bd_C_sf"/>
</dbReference>
<dbReference type="OrthoDB" id="9766486at2"/>